<keyword evidence="2" id="KW-1185">Reference proteome</keyword>
<dbReference type="RefSeq" id="WP_175559457.1">
    <property type="nucleotide sequence ID" value="NZ_FNKD01000002.1"/>
</dbReference>
<accession>A0A1H1ATI3</accession>
<protein>
    <submittedName>
        <fullName evidence="1">Uncharacterized protein</fullName>
    </submittedName>
</protein>
<organism evidence="1 2">
    <name type="scientific">Virgibacillus salinus</name>
    <dbReference type="NCBI Taxonomy" id="553311"/>
    <lineage>
        <taxon>Bacteria</taxon>
        <taxon>Bacillati</taxon>
        <taxon>Bacillota</taxon>
        <taxon>Bacilli</taxon>
        <taxon>Bacillales</taxon>
        <taxon>Bacillaceae</taxon>
        <taxon>Virgibacillus</taxon>
    </lineage>
</organism>
<dbReference type="EMBL" id="FNKD01000002">
    <property type="protein sequence ID" value="SDQ42942.1"/>
    <property type="molecule type" value="Genomic_DNA"/>
</dbReference>
<evidence type="ECO:0000313" key="1">
    <source>
        <dbReference type="EMBL" id="SDQ42942.1"/>
    </source>
</evidence>
<reference evidence="1 2" key="1">
    <citation type="submission" date="2016-10" db="EMBL/GenBank/DDBJ databases">
        <authorList>
            <person name="de Groot N.N."/>
        </authorList>
    </citation>
    <scope>NUCLEOTIDE SEQUENCE [LARGE SCALE GENOMIC DNA]</scope>
    <source>
        <strain evidence="1 2">CGMCC 1.10449</strain>
    </source>
</reference>
<sequence>MSSKEKFLEDKKGVSTVKNQLIESYQSGVIEDKEKLSNNRGIHKYNNQKN</sequence>
<dbReference type="Proteomes" id="UP000199444">
    <property type="component" value="Unassembled WGS sequence"/>
</dbReference>
<gene>
    <name evidence="1" type="ORF">SAMN05216231_1447</name>
</gene>
<proteinExistence type="predicted"/>
<dbReference type="AlphaFoldDB" id="A0A1H1ATI3"/>
<name>A0A1H1ATI3_9BACI</name>
<dbReference type="STRING" id="553311.SAMN05216231_1447"/>
<evidence type="ECO:0000313" key="2">
    <source>
        <dbReference type="Proteomes" id="UP000199444"/>
    </source>
</evidence>